<evidence type="ECO:0000256" key="5">
    <source>
        <dbReference type="SAM" id="SignalP"/>
    </source>
</evidence>
<sequence length="183" mass="20705">MTLRLFVLCALGLAVAAGAAEKESEMEKAIFAAGCFWGVEALFEDLDGVESATSGYTGGHTENPTYKEICYKDTGHAEAVEVIYDPGKVSYEELCIHFWRLHDPTTMNRQGPDRGSQYRSAIFYLNDAQKAAAEKVLPEAQKRWKKPIVTEITKASAFYRAEEYHQDYFKKHGPHGCHYLRDW</sequence>
<gene>
    <name evidence="4 7" type="primary">msrA</name>
    <name evidence="7" type="ORF">P9H32_12635</name>
</gene>
<dbReference type="SUPFAM" id="SSF55068">
    <property type="entry name" value="Peptide methionine sulfoxide reductase"/>
    <property type="match status" value="1"/>
</dbReference>
<dbReference type="HAMAP" id="MF_01401">
    <property type="entry name" value="MsrA"/>
    <property type="match status" value="1"/>
</dbReference>
<evidence type="ECO:0000256" key="3">
    <source>
        <dbReference type="ARBA" id="ARBA00048782"/>
    </source>
</evidence>
<comment type="catalytic activity">
    <reaction evidence="3 4">
        <text>[thioredoxin]-disulfide + L-methionine + H2O = L-methionine (S)-S-oxide + [thioredoxin]-dithiol</text>
        <dbReference type="Rhea" id="RHEA:19993"/>
        <dbReference type="Rhea" id="RHEA-COMP:10698"/>
        <dbReference type="Rhea" id="RHEA-COMP:10700"/>
        <dbReference type="ChEBI" id="CHEBI:15377"/>
        <dbReference type="ChEBI" id="CHEBI:29950"/>
        <dbReference type="ChEBI" id="CHEBI:50058"/>
        <dbReference type="ChEBI" id="CHEBI:57844"/>
        <dbReference type="ChEBI" id="CHEBI:58772"/>
        <dbReference type="EC" id="1.8.4.11"/>
    </reaction>
</comment>
<evidence type="ECO:0000256" key="1">
    <source>
        <dbReference type="ARBA" id="ARBA00023002"/>
    </source>
</evidence>
<comment type="catalytic activity">
    <reaction evidence="2 4">
        <text>L-methionyl-[protein] + [thioredoxin]-disulfide + H2O = L-methionyl-(S)-S-oxide-[protein] + [thioredoxin]-dithiol</text>
        <dbReference type="Rhea" id="RHEA:14217"/>
        <dbReference type="Rhea" id="RHEA-COMP:10698"/>
        <dbReference type="Rhea" id="RHEA-COMP:10700"/>
        <dbReference type="Rhea" id="RHEA-COMP:12313"/>
        <dbReference type="Rhea" id="RHEA-COMP:12315"/>
        <dbReference type="ChEBI" id="CHEBI:15377"/>
        <dbReference type="ChEBI" id="CHEBI:16044"/>
        <dbReference type="ChEBI" id="CHEBI:29950"/>
        <dbReference type="ChEBI" id="CHEBI:44120"/>
        <dbReference type="ChEBI" id="CHEBI:50058"/>
        <dbReference type="EC" id="1.8.4.11"/>
    </reaction>
</comment>
<organism evidence="7 8">
    <name type="scientific">Pontiella agarivorans</name>
    <dbReference type="NCBI Taxonomy" id="3038953"/>
    <lineage>
        <taxon>Bacteria</taxon>
        <taxon>Pseudomonadati</taxon>
        <taxon>Kiritimatiellota</taxon>
        <taxon>Kiritimatiellia</taxon>
        <taxon>Kiritimatiellales</taxon>
        <taxon>Pontiellaceae</taxon>
        <taxon>Pontiella</taxon>
    </lineage>
</organism>
<dbReference type="PANTHER" id="PTHR43774">
    <property type="entry name" value="PEPTIDE METHIONINE SULFOXIDE REDUCTASE"/>
    <property type="match status" value="1"/>
</dbReference>
<dbReference type="Proteomes" id="UP001290861">
    <property type="component" value="Unassembled WGS sequence"/>
</dbReference>
<evidence type="ECO:0000256" key="4">
    <source>
        <dbReference type="HAMAP-Rule" id="MF_01401"/>
    </source>
</evidence>
<evidence type="ECO:0000313" key="8">
    <source>
        <dbReference type="Proteomes" id="UP001290861"/>
    </source>
</evidence>
<keyword evidence="8" id="KW-1185">Reference proteome</keyword>
<feature type="domain" description="Peptide methionine sulphoxide reductase MsrA" evidence="6">
    <location>
        <begin position="28"/>
        <end position="177"/>
    </location>
</feature>
<evidence type="ECO:0000256" key="2">
    <source>
        <dbReference type="ARBA" id="ARBA00047806"/>
    </source>
</evidence>
<reference evidence="7 8" key="1">
    <citation type="journal article" date="2024" name="Appl. Environ. Microbiol.">
        <title>Pontiella agarivorans sp. nov., a novel marine anaerobic bacterium capable of degrading macroalgal polysaccharides and fixing nitrogen.</title>
        <authorList>
            <person name="Liu N."/>
            <person name="Kivenson V."/>
            <person name="Peng X."/>
            <person name="Cui Z."/>
            <person name="Lankiewicz T.S."/>
            <person name="Gosselin K.M."/>
            <person name="English C.J."/>
            <person name="Blair E.M."/>
            <person name="O'Malley M.A."/>
            <person name="Valentine D.L."/>
        </authorList>
    </citation>
    <scope>NUCLEOTIDE SEQUENCE [LARGE SCALE GENOMIC DNA]</scope>
    <source>
        <strain evidence="7 8">NLcol2</strain>
    </source>
</reference>
<keyword evidence="5" id="KW-0732">Signal</keyword>
<dbReference type="RefSeq" id="WP_322609253.1">
    <property type="nucleotide sequence ID" value="NZ_JARVCO010000010.1"/>
</dbReference>
<comment type="function">
    <text evidence="4">Has an important function as a repair enzyme for proteins that have been inactivated by oxidation. Catalyzes the reversible oxidation-reduction of methionine sulfoxide in proteins to methionine.</text>
</comment>
<dbReference type="Gene3D" id="3.30.1060.10">
    <property type="entry name" value="Peptide methionine sulphoxide reductase MsrA"/>
    <property type="match status" value="1"/>
</dbReference>
<feature type="active site" evidence="4">
    <location>
        <position position="35"/>
    </location>
</feature>
<accession>A0ABU5MZU1</accession>
<proteinExistence type="inferred from homology"/>
<dbReference type="EMBL" id="JARVCO010000010">
    <property type="protein sequence ID" value="MDZ8119471.1"/>
    <property type="molecule type" value="Genomic_DNA"/>
</dbReference>
<keyword evidence="1 4" id="KW-0560">Oxidoreductase</keyword>
<dbReference type="PANTHER" id="PTHR43774:SF1">
    <property type="entry name" value="PEPTIDE METHIONINE SULFOXIDE REDUCTASE MSRA 2"/>
    <property type="match status" value="1"/>
</dbReference>
<dbReference type="EC" id="1.8.4.11" evidence="4"/>
<comment type="caution">
    <text evidence="7">The sequence shown here is derived from an EMBL/GenBank/DDBJ whole genome shotgun (WGS) entry which is preliminary data.</text>
</comment>
<evidence type="ECO:0000313" key="7">
    <source>
        <dbReference type="EMBL" id="MDZ8119471.1"/>
    </source>
</evidence>
<comment type="similarity">
    <text evidence="4">Belongs to the MsrA Met sulfoxide reductase family.</text>
</comment>
<feature type="chain" id="PRO_5046120327" description="Peptide methionine sulfoxide reductase MsrA" evidence="5">
    <location>
        <begin position="20"/>
        <end position="183"/>
    </location>
</feature>
<feature type="signal peptide" evidence="5">
    <location>
        <begin position="1"/>
        <end position="19"/>
    </location>
</feature>
<dbReference type="NCBIfam" id="TIGR00401">
    <property type="entry name" value="msrA"/>
    <property type="match status" value="1"/>
</dbReference>
<dbReference type="InterPro" id="IPR002569">
    <property type="entry name" value="Met_Sox_Rdtase_MsrA_dom"/>
</dbReference>
<protein>
    <recommendedName>
        <fullName evidence="4">Peptide methionine sulfoxide reductase MsrA</fullName>
        <shortName evidence="4">Protein-methionine-S-oxide reductase</shortName>
        <ecNumber evidence="4">1.8.4.11</ecNumber>
    </recommendedName>
    <alternativeName>
        <fullName evidence="4">Peptide-methionine (S)-S-oxide reductase</fullName>
        <shortName evidence="4">Peptide Met(O) reductase</shortName>
    </alternativeName>
</protein>
<dbReference type="InterPro" id="IPR036509">
    <property type="entry name" value="Met_Sox_Rdtase_MsrA_sf"/>
</dbReference>
<evidence type="ECO:0000259" key="6">
    <source>
        <dbReference type="Pfam" id="PF01625"/>
    </source>
</evidence>
<name>A0ABU5MZU1_9BACT</name>
<dbReference type="Pfam" id="PF01625">
    <property type="entry name" value="PMSR"/>
    <property type="match status" value="1"/>
</dbReference>
<dbReference type="GO" id="GO:0008113">
    <property type="term" value="F:peptide-methionine (S)-S-oxide reductase activity"/>
    <property type="evidence" value="ECO:0007669"/>
    <property type="project" value="UniProtKB-EC"/>
</dbReference>